<dbReference type="AlphaFoldDB" id="A0A9D2B734"/>
<reference evidence="2" key="2">
    <citation type="submission" date="2021-04" db="EMBL/GenBank/DDBJ databases">
        <authorList>
            <person name="Gilroy R."/>
        </authorList>
    </citation>
    <scope>NUCLEOTIDE SEQUENCE</scope>
    <source>
        <strain evidence="2">CHK188-5543</strain>
    </source>
</reference>
<dbReference type="InterPro" id="IPR036641">
    <property type="entry name" value="HPT_dom_sf"/>
</dbReference>
<name>A0A9D2B734_9FIRM</name>
<proteinExistence type="predicted"/>
<protein>
    <submittedName>
        <fullName evidence="2">Hpt domain-containing protein</fullName>
    </submittedName>
</protein>
<evidence type="ECO:0000313" key="2">
    <source>
        <dbReference type="EMBL" id="HIX65456.1"/>
    </source>
</evidence>
<sequence length="121" mass="12762">MNPERRQALSEAGIAVEAALERMMGSEALLEKLLGKFLQDKNFPALVSALAAGDQAEAVAASHALKGVCGNLSMEGLYALFTRQVDALRQGDWAAAQALMEEITPAYSRVVQAIGGRDGDG</sequence>
<dbReference type="GO" id="GO:0000160">
    <property type="term" value="P:phosphorelay signal transduction system"/>
    <property type="evidence" value="ECO:0007669"/>
    <property type="project" value="InterPro"/>
</dbReference>
<dbReference type="Pfam" id="PF01627">
    <property type="entry name" value="Hpt"/>
    <property type="match status" value="1"/>
</dbReference>
<feature type="domain" description="HPt" evidence="1">
    <location>
        <begin position="43"/>
        <end position="112"/>
    </location>
</feature>
<organism evidence="2 3">
    <name type="scientific">Candidatus Anaerotruncus excrementipullorum</name>
    <dbReference type="NCBI Taxonomy" id="2838465"/>
    <lineage>
        <taxon>Bacteria</taxon>
        <taxon>Bacillati</taxon>
        <taxon>Bacillota</taxon>
        <taxon>Clostridia</taxon>
        <taxon>Eubacteriales</taxon>
        <taxon>Oscillospiraceae</taxon>
        <taxon>Anaerotruncus</taxon>
    </lineage>
</organism>
<dbReference type="Gene3D" id="1.20.120.160">
    <property type="entry name" value="HPT domain"/>
    <property type="match status" value="1"/>
</dbReference>
<reference evidence="2" key="1">
    <citation type="journal article" date="2021" name="PeerJ">
        <title>Extensive microbial diversity within the chicken gut microbiome revealed by metagenomics and culture.</title>
        <authorList>
            <person name="Gilroy R."/>
            <person name="Ravi A."/>
            <person name="Getino M."/>
            <person name="Pursley I."/>
            <person name="Horton D.L."/>
            <person name="Alikhan N.F."/>
            <person name="Baker D."/>
            <person name="Gharbi K."/>
            <person name="Hall N."/>
            <person name="Watson M."/>
            <person name="Adriaenssens E.M."/>
            <person name="Foster-Nyarko E."/>
            <person name="Jarju S."/>
            <person name="Secka A."/>
            <person name="Antonio M."/>
            <person name="Oren A."/>
            <person name="Chaudhuri R.R."/>
            <person name="La Ragione R."/>
            <person name="Hildebrand F."/>
            <person name="Pallen M.J."/>
        </authorList>
    </citation>
    <scope>NUCLEOTIDE SEQUENCE</scope>
    <source>
        <strain evidence="2">CHK188-5543</strain>
    </source>
</reference>
<gene>
    <name evidence="2" type="ORF">H9736_04335</name>
</gene>
<evidence type="ECO:0000313" key="3">
    <source>
        <dbReference type="Proteomes" id="UP000886800"/>
    </source>
</evidence>
<dbReference type="EMBL" id="DXES01000093">
    <property type="protein sequence ID" value="HIX65456.1"/>
    <property type="molecule type" value="Genomic_DNA"/>
</dbReference>
<dbReference type="Proteomes" id="UP000886800">
    <property type="component" value="Unassembled WGS sequence"/>
</dbReference>
<evidence type="ECO:0000259" key="1">
    <source>
        <dbReference type="Pfam" id="PF01627"/>
    </source>
</evidence>
<accession>A0A9D2B734</accession>
<dbReference type="SUPFAM" id="SSF47226">
    <property type="entry name" value="Histidine-containing phosphotransfer domain, HPT domain"/>
    <property type="match status" value="1"/>
</dbReference>
<dbReference type="InterPro" id="IPR008207">
    <property type="entry name" value="Sig_transdc_His_kin_Hpt_dom"/>
</dbReference>
<comment type="caution">
    <text evidence="2">The sequence shown here is derived from an EMBL/GenBank/DDBJ whole genome shotgun (WGS) entry which is preliminary data.</text>
</comment>